<dbReference type="Pfam" id="PF02470">
    <property type="entry name" value="MlaD"/>
    <property type="match status" value="1"/>
</dbReference>
<dbReference type="RefSeq" id="WP_089152246.1">
    <property type="nucleotide sequence ID" value="NZ_CP015267.1"/>
</dbReference>
<name>A0A7U5MPZ9_MYCIT</name>
<sequence>MLTFRFNCGCVRRLTVVIVVLTTIALCGSCAPLTTTQQSAKYCAIMPDSVGLYVNNPVSQMGFEIGRITAVSPSSQSVRVDFTVEKQRPLPSNVKAVIRSTSILADRSLELVGNYTDGPKLSAGTCITLNRSLTPKSLSQVIGASTNFVNSISPEGSANIAGVLHGVDQALNNQGHNANRLLTTAASVLDSPGQAIGDLSSITTNLGTLTTTLANLEPTLKSVFSDVDSYAPEIVTVGQSSSVAWSGLAPILTMVADLETQLGPQIQQLLDTVSVAIRKLAPRAPFYASILNVAPRLINGMVNIVNTHQFGTLRYRPPLYRLRAPDGVLQCNLMNASVPGSCANVQGMPYAVDVALLQYVLTMASR</sequence>
<evidence type="ECO:0000313" key="6">
    <source>
        <dbReference type="Proteomes" id="UP001529272"/>
    </source>
</evidence>
<gene>
    <name evidence="3" type="ORF">MYCOZU2_05187</name>
    <name evidence="4" type="ORF">QRB35_26230</name>
</gene>
<organism evidence="3 5">
    <name type="scientific">Mycobacterium intracellulare subsp. chimaera</name>
    <dbReference type="NCBI Taxonomy" id="222805"/>
    <lineage>
        <taxon>Bacteria</taxon>
        <taxon>Bacillati</taxon>
        <taxon>Actinomycetota</taxon>
        <taxon>Actinomycetes</taxon>
        <taxon>Mycobacteriales</taxon>
        <taxon>Mycobacteriaceae</taxon>
        <taxon>Mycobacterium</taxon>
        <taxon>Mycobacterium avium complex (MAC)</taxon>
    </lineage>
</organism>
<reference evidence="6" key="3">
    <citation type="submission" date="2023-06" db="EMBL/GenBank/DDBJ databases">
        <title>Itaconate inhibition of nontuberculous mycobacteria.</title>
        <authorList>
            <person name="Spilker T."/>
        </authorList>
    </citation>
    <scope>NUCLEOTIDE SEQUENCE [LARGE SCALE GENOMIC DNA]</scope>
    <source>
        <strain evidence="6">FLAC1071</strain>
    </source>
</reference>
<dbReference type="InterPro" id="IPR052336">
    <property type="entry name" value="MlaD_Phospholipid_Transporter"/>
</dbReference>
<feature type="chain" id="PRO_5039650188" evidence="1">
    <location>
        <begin position="26"/>
        <end position="366"/>
    </location>
</feature>
<keyword evidence="6" id="KW-1185">Reference proteome</keyword>
<evidence type="ECO:0000313" key="4">
    <source>
        <dbReference type="EMBL" id="MDM3929478.1"/>
    </source>
</evidence>
<dbReference type="PANTHER" id="PTHR33371:SF4">
    <property type="entry name" value="INTERMEMBRANE PHOSPHOLIPID TRANSPORT SYSTEM BINDING PROTEIN MLAD"/>
    <property type="match status" value="1"/>
</dbReference>
<evidence type="ECO:0000256" key="1">
    <source>
        <dbReference type="SAM" id="SignalP"/>
    </source>
</evidence>
<evidence type="ECO:0000259" key="2">
    <source>
        <dbReference type="Pfam" id="PF02470"/>
    </source>
</evidence>
<keyword evidence="1" id="KW-0732">Signal</keyword>
<reference evidence="4" key="4">
    <citation type="submission" date="2023-06" db="EMBL/GenBank/DDBJ databases">
        <authorList>
            <person name="Spilker T."/>
        </authorList>
    </citation>
    <scope>NUCLEOTIDE SEQUENCE</scope>
    <source>
        <strain evidence="4">FLAC1071</strain>
    </source>
</reference>
<feature type="domain" description="Mce/MlaD" evidence="2">
    <location>
        <begin position="43"/>
        <end position="112"/>
    </location>
</feature>
<reference evidence="3 5" key="1">
    <citation type="journal article" date="2017" name="Lancet Infect. Dis.">
        <title>Global outbreak of severe Mycobacterium chimaera disease after cardiac surgery: a molecular epidemiological study.</title>
        <authorList>
            <person name="van Ingen J."/>
            <person name="Kohl T."/>
            <person name="Kranzer K."/>
            <person name="Hasse B."/>
            <person name="Keller P."/>
            <person name="Szafranska A."/>
            <person name="Hillemann D."/>
            <person name="Chand M."/>
            <person name="Schreiber P."/>
            <person name="Sommerstein R."/>
            <person name="Berger C."/>
            <person name="Genoni M."/>
            <person name="Ruegg C."/>
            <person name="Troillet N."/>
            <person name="Widmer A.F."/>
            <person name="Becker S.L."/>
            <person name="Herrmann M."/>
            <person name="Eckmanns T."/>
            <person name="Haller S."/>
            <person name="Hoeller C."/>
            <person name="Debast S.B."/>
            <person name="Wolfhagen M.J."/>
            <person name="Hopman J."/>
            <person name="Kluytmans J."/>
            <person name="Langelaar M."/>
            <person name="Notermans D.W."/>
            <person name="ten Oever J."/>
            <person name="van den Barselaar P."/>
            <person name="Vonk A.B.A."/>
            <person name="Vos M.C."/>
            <person name="Ahmed N."/>
            <person name="Brown T."/>
            <person name="Crook D."/>
            <person name="Lamagni T."/>
            <person name="Phin N."/>
            <person name="Smith E.G."/>
            <person name="Zambon M."/>
            <person name="Serr A."/>
            <person name="Goetting T."/>
            <person name="Ebner W."/>
            <person name="Thuermer A."/>
            <person name="Utpatel C."/>
            <person name="Sproer C."/>
            <person name="Bunk B."/>
            <person name="Nubel U."/>
            <person name="Bloemberg G."/>
            <person name="Bottger E."/>
            <person name="Niemann S."/>
            <person name="Wagner D."/>
            <person name="Sax H."/>
        </authorList>
    </citation>
    <scope>NUCLEOTIDE SEQUENCE [LARGE SCALE GENOMIC DNA]</scope>
    <source>
        <strain evidence="3 5">ZUERICH-2</strain>
    </source>
</reference>
<evidence type="ECO:0000313" key="5">
    <source>
        <dbReference type="Proteomes" id="UP000198286"/>
    </source>
</evidence>
<evidence type="ECO:0000313" key="3">
    <source>
        <dbReference type="EMBL" id="ASL17543.1"/>
    </source>
</evidence>
<dbReference type="Proteomes" id="UP001529272">
    <property type="component" value="Unassembled WGS sequence"/>
</dbReference>
<dbReference type="AlphaFoldDB" id="A0A7U5MPZ9"/>
<dbReference type="EMBL" id="CP015267">
    <property type="protein sequence ID" value="ASL17543.1"/>
    <property type="molecule type" value="Genomic_DNA"/>
</dbReference>
<protein>
    <submittedName>
        <fullName evidence="3">Mce family protein</fullName>
    </submittedName>
    <submittedName>
        <fullName evidence="4">MlaD family protein</fullName>
    </submittedName>
</protein>
<dbReference type="InterPro" id="IPR003399">
    <property type="entry name" value="Mce/MlaD"/>
</dbReference>
<proteinExistence type="predicted"/>
<reference evidence="4 6" key="2">
    <citation type="submission" date="2023-06" db="EMBL/GenBank/DDBJ databases">
        <title>Itaconate inhibition of nontuberculous mycobacteria.</title>
        <authorList>
            <person name="Breen P."/>
            <person name="Zimbric M."/>
            <person name="Caverly L."/>
        </authorList>
    </citation>
    <scope>NUCLEOTIDE SEQUENCE [LARGE SCALE GENOMIC DNA]</scope>
    <source>
        <strain evidence="4 6">FLAC1071</strain>
    </source>
</reference>
<accession>A0A7U5MPZ9</accession>
<dbReference type="Proteomes" id="UP000198286">
    <property type="component" value="Chromosome"/>
</dbReference>
<feature type="signal peptide" evidence="1">
    <location>
        <begin position="1"/>
        <end position="25"/>
    </location>
</feature>
<dbReference type="PANTHER" id="PTHR33371">
    <property type="entry name" value="INTERMEMBRANE PHOSPHOLIPID TRANSPORT SYSTEM BINDING PROTEIN MLAD-RELATED"/>
    <property type="match status" value="1"/>
</dbReference>
<dbReference type="EMBL" id="JASZZX010000038">
    <property type="protein sequence ID" value="MDM3929478.1"/>
    <property type="molecule type" value="Genomic_DNA"/>
</dbReference>